<feature type="region of interest" description="Disordered" evidence="1">
    <location>
        <begin position="1227"/>
        <end position="1276"/>
    </location>
</feature>
<feature type="domain" description="DUF7892" evidence="2">
    <location>
        <begin position="765"/>
        <end position="928"/>
    </location>
</feature>
<dbReference type="EMBL" id="VIBQ01000016">
    <property type="protein sequence ID" value="KAB8356636.1"/>
    <property type="molecule type" value="Genomic_DNA"/>
</dbReference>
<feature type="region of interest" description="Disordered" evidence="1">
    <location>
        <begin position="1068"/>
        <end position="1171"/>
    </location>
</feature>
<evidence type="ECO:0000256" key="1">
    <source>
        <dbReference type="SAM" id="MobiDB-lite"/>
    </source>
</evidence>
<accession>A0A5N6KXP8</accession>
<feature type="compositionally biased region" description="Polar residues" evidence="1">
    <location>
        <begin position="41"/>
        <end position="51"/>
    </location>
</feature>
<sequence>MDVQMATNPLPHTPEATAADNESDFYNTSPPSPPARAESNRAGSTRATTTPVKRKQSSPSQAPPKKRKLTDILTSTTTAARGELTPELWQRVFCLLPPELLARVQCVNRQFRHYLNEVPVDESKPGHAQPLHPDVIWATARSLYHPSWPEPPSGIGDRELWQLLMRRTCQFCNRLPELGSTSDDPWATGPGGDGVSLVWQFGVRTCGSCLRQRVQTELSLLSAEQSAFLQVLPFVFLTNSFHTVSPAVIQSGRPIPLHLEPLKYFYTPHVQNAQKLLDAARESGTTTTMLADQLRQIKDLRMESAAVWEQVDYAHLFRSAQTPSTPSATPFFKHSPTFSSPRNPQGSTRRPPSVATFGGRMSSLNRLQNSASRNGRSLNDALEGKAARRIEIERRCRALSPPIAEILLPHMESFQAAIQISNPLTDNDWELLRPRLEGQRENAEQRERERLTTERIAVVDSEERRKQDAVIREAKEETDRHWEEAQEPLRQRLGGYADDIIRDHWSNGQSLTAELMPKFAADVLVGVRSRYYSDLVRNDSGSSPGSTDSHTSSQPRRLVLDNMRWVYDTKVKPLTETRKEVFLCNGCDSLRFYAFDGVIQHYAAKHTESFSAGHTVVHWQGADWPEDPPFAPDPDTKKRQDSSFQVPGLHHFPVPMHAQQAPNFLGYPTGMSPGPHGNPAYGQQFGPYQPPGSFLASDRTQHNFSPAGRGGHQASHSFVGLQSASPFSGRNAYWGPGLVTPAPSSTAWGPPPYSQAYPPPPLSSNLYQTQLEEVANVAREVWGLVSNVRSLAQSVRVFCVITSVVNRFQQRFSNEPSLDLFTDCLINHSLMRPLKDANPLACKVCVENNESREGSNSPSFPLSSGERKLYPFHSLLVHFKNVHIEHAMHGQEENRLDWKNDMIELPSDEYISKLSRAPGIDRAKMALLVATFPSMSWATEGEAMTSDPVMGIISTSHSPMGSGYAAPGRVSAASHRTRTSGVQSRASGARQVPPPSVPSATARSPANAEDEYDPRHPAPSGRVSQATSRGTGHLAGTRRPGEAATDESRREADNKTDRASQFLADFGDELQQSKPARGAGSASGASGRDRSPASQPTEETLAALREQGFIVIPPEAPEHYERQQSMPLRRQRQRASQLPPPRYRQHHPYPRGGGYRSSGYSSRYRDERPLPRHSYARYMDYQDEYDDYHIPPPPPPARYGMMQPESDIEPYDVVYMRRQDIPRYYAPADHYEEERASRHMSERYSRPPVAYDEDDADAAIGTKETEAGSRAGSRAR</sequence>
<evidence type="ECO:0000259" key="2">
    <source>
        <dbReference type="Pfam" id="PF25422"/>
    </source>
</evidence>
<feature type="region of interest" description="Disordered" evidence="1">
    <location>
        <begin position="960"/>
        <end position="1056"/>
    </location>
</feature>
<feature type="region of interest" description="Disordered" evidence="1">
    <location>
        <begin position="324"/>
        <end position="360"/>
    </location>
</feature>
<dbReference type="InterPro" id="IPR036047">
    <property type="entry name" value="F-box-like_dom_sf"/>
</dbReference>
<feature type="region of interest" description="Disordered" evidence="1">
    <location>
        <begin position="536"/>
        <end position="555"/>
    </location>
</feature>
<gene>
    <name evidence="3" type="ORF">FH972_024213</name>
</gene>
<feature type="compositionally biased region" description="Basic and acidic residues" evidence="1">
    <location>
        <begin position="1046"/>
        <end position="1056"/>
    </location>
</feature>
<dbReference type="InterPro" id="IPR057214">
    <property type="entry name" value="DUF7892"/>
</dbReference>
<feature type="region of interest" description="Disordered" evidence="1">
    <location>
        <begin position="1"/>
        <end position="73"/>
    </location>
</feature>
<feature type="compositionally biased region" description="Low complexity" evidence="1">
    <location>
        <begin position="1075"/>
        <end position="1086"/>
    </location>
</feature>
<dbReference type="SUPFAM" id="SSF81383">
    <property type="entry name" value="F-box domain"/>
    <property type="match status" value="1"/>
</dbReference>
<dbReference type="Pfam" id="PF25422">
    <property type="entry name" value="DUF7892"/>
    <property type="match status" value="1"/>
</dbReference>
<dbReference type="AlphaFoldDB" id="A0A5N6KXP8"/>
<proteinExistence type="predicted"/>
<dbReference type="Proteomes" id="UP000327013">
    <property type="component" value="Unassembled WGS sequence"/>
</dbReference>
<feature type="region of interest" description="Disordered" evidence="1">
    <location>
        <begin position="621"/>
        <end position="650"/>
    </location>
</feature>
<evidence type="ECO:0000313" key="3">
    <source>
        <dbReference type="EMBL" id="KAB8356636.1"/>
    </source>
</evidence>
<feature type="compositionally biased region" description="Polar residues" evidence="1">
    <location>
        <begin position="336"/>
        <end position="350"/>
    </location>
</feature>
<evidence type="ECO:0000313" key="4">
    <source>
        <dbReference type="Proteomes" id="UP000327013"/>
    </source>
</evidence>
<comment type="caution">
    <text evidence="3">The sequence shown here is derived from an EMBL/GenBank/DDBJ whole genome shotgun (WGS) entry which is preliminary data.</text>
</comment>
<dbReference type="OrthoDB" id="2322499at2759"/>
<feature type="compositionally biased region" description="Basic and acidic residues" evidence="1">
    <location>
        <begin position="1229"/>
        <end position="1245"/>
    </location>
</feature>
<protein>
    <recommendedName>
        <fullName evidence="2">DUF7892 domain-containing protein</fullName>
    </recommendedName>
</protein>
<feature type="compositionally biased region" description="Low complexity" evidence="1">
    <location>
        <begin position="539"/>
        <end position="553"/>
    </location>
</feature>
<name>A0A5N6KXP8_9ROSI</name>
<keyword evidence="4" id="KW-1185">Reference proteome</keyword>
<reference evidence="3 4" key="1">
    <citation type="submission" date="2019-06" db="EMBL/GenBank/DDBJ databases">
        <title>A chromosomal-level reference genome of Carpinus fangiana (Coryloideae, Betulaceae).</title>
        <authorList>
            <person name="Yang X."/>
            <person name="Wang Z."/>
            <person name="Zhang L."/>
            <person name="Hao G."/>
            <person name="Liu J."/>
            <person name="Yang Y."/>
        </authorList>
    </citation>
    <scope>NUCLEOTIDE SEQUENCE [LARGE SCALE GENOMIC DNA]</scope>
    <source>
        <strain evidence="3">Cfa_2016G</strain>
        <tissue evidence="3">Leaf</tissue>
    </source>
</reference>
<feature type="region of interest" description="Disordered" evidence="1">
    <location>
        <begin position="663"/>
        <end position="715"/>
    </location>
</feature>
<organism evidence="3 4">
    <name type="scientific">Carpinus fangiana</name>
    <dbReference type="NCBI Taxonomy" id="176857"/>
    <lineage>
        <taxon>Eukaryota</taxon>
        <taxon>Viridiplantae</taxon>
        <taxon>Streptophyta</taxon>
        <taxon>Embryophyta</taxon>
        <taxon>Tracheophyta</taxon>
        <taxon>Spermatophyta</taxon>
        <taxon>Magnoliopsida</taxon>
        <taxon>eudicotyledons</taxon>
        <taxon>Gunneridae</taxon>
        <taxon>Pentapetalae</taxon>
        <taxon>rosids</taxon>
        <taxon>fabids</taxon>
        <taxon>Fagales</taxon>
        <taxon>Betulaceae</taxon>
        <taxon>Carpinus</taxon>
    </lineage>
</organism>
<dbReference type="CDD" id="cd09917">
    <property type="entry name" value="F-box_SF"/>
    <property type="match status" value="1"/>
</dbReference>